<keyword evidence="2" id="KW-1185">Reference proteome</keyword>
<reference evidence="1" key="1">
    <citation type="submission" date="2022-08" db="UniProtKB">
        <authorList>
            <consortium name="EnsemblMetazoa"/>
        </authorList>
    </citation>
    <scope>IDENTIFICATION</scope>
    <source>
        <strain evidence="1">Dongola</strain>
    </source>
</reference>
<dbReference type="AlphaFoldDB" id="A0A182I027"/>
<accession>A0A182I027</accession>
<dbReference type="EMBL" id="APCN01002034">
    <property type="status" value="NOT_ANNOTATED_CDS"/>
    <property type="molecule type" value="Genomic_DNA"/>
</dbReference>
<sequence length="380" mass="42551">HDVTLFQLGTQTQTPPGTCCCWICCVLRQRKCFVLVLLVLLVTDRNLQHTFRVFNRFCSPFASKENQEARRRKKPGASIATARHTAPFSVLGRKLSIIIITRALGTGSSRTPGHSKMQLVNRIIEAVNLPLSPKYLRVTAILIAIYKVLTAHVFLFVMLLGLAHAEEMSTILQMSIADQKDGEYIWTTSEQEESINEWRFKSAEKLASVTLCVLYIGTTVATIYVLSCLGLLIGTLRNRHEFFIPWMVVDFFGTLAIGSVVLACGCNDSTYQYVAEWEYWGFCTIMFIFNATVWCVIRLFYKNLVHMTKLREVAIVAIPCPVAVPPTANGACSNTTTSSTTNTGKCPNGIPHHYRKENMHLSDGGLKHILFDANEANYLV</sequence>
<name>A0A182I027_ANOAR</name>
<evidence type="ECO:0000313" key="2">
    <source>
        <dbReference type="Proteomes" id="UP000075840"/>
    </source>
</evidence>
<proteinExistence type="predicted"/>
<protein>
    <submittedName>
        <fullName evidence="1">Uncharacterized protein</fullName>
    </submittedName>
</protein>
<organism evidence="1 2">
    <name type="scientific">Anopheles arabiensis</name>
    <name type="common">Mosquito</name>
    <dbReference type="NCBI Taxonomy" id="7173"/>
    <lineage>
        <taxon>Eukaryota</taxon>
        <taxon>Metazoa</taxon>
        <taxon>Ecdysozoa</taxon>
        <taxon>Arthropoda</taxon>
        <taxon>Hexapoda</taxon>
        <taxon>Insecta</taxon>
        <taxon>Pterygota</taxon>
        <taxon>Neoptera</taxon>
        <taxon>Endopterygota</taxon>
        <taxon>Diptera</taxon>
        <taxon>Nematocera</taxon>
        <taxon>Culicoidea</taxon>
        <taxon>Culicidae</taxon>
        <taxon>Anophelinae</taxon>
        <taxon>Anopheles</taxon>
    </lineage>
</organism>
<dbReference type="VEuPathDB" id="VectorBase:AARA006906"/>
<dbReference type="VEuPathDB" id="VectorBase:AARA21_015048"/>
<dbReference type="Proteomes" id="UP000075840">
    <property type="component" value="Unassembled WGS sequence"/>
</dbReference>
<evidence type="ECO:0000313" key="1">
    <source>
        <dbReference type="EnsemblMetazoa" id="AARA006906-PA"/>
    </source>
</evidence>
<dbReference type="EnsemblMetazoa" id="AARA006906-RA">
    <property type="protein sequence ID" value="AARA006906-PA"/>
    <property type="gene ID" value="AARA006906"/>
</dbReference>